<dbReference type="CDD" id="cd00254">
    <property type="entry name" value="LT-like"/>
    <property type="match status" value="1"/>
</dbReference>
<reference evidence="2" key="1">
    <citation type="journal article" date="2021" name="PeerJ">
        <title>Extensive microbial diversity within the chicken gut microbiome revealed by metagenomics and culture.</title>
        <authorList>
            <person name="Gilroy R."/>
            <person name="Ravi A."/>
            <person name="Getino M."/>
            <person name="Pursley I."/>
            <person name="Horton D.L."/>
            <person name="Alikhan N.F."/>
            <person name="Baker D."/>
            <person name="Gharbi K."/>
            <person name="Hall N."/>
            <person name="Watson M."/>
            <person name="Adriaenssens E.M."/>
            <person name="Foster-Nyarko E."/>
            <person name="Jarju S."/>
            <person name="Secka A."/>
            <person name="Antonio M."/>
            <person name="Oren A."/>
            <person name="Chaudhuri R.R."/>
            <person name="La Ragione R."/>
            <person name="Hildebrand F."/>
            <person name="Pallen M.J."/>
        </authorList>
    </citation>
    <scope>NUCLEOTIDE SEQUENCE</scope>
    <source>
        <strain evidence="2">USAMLcec2-132</strain>
    </source>
</reference>
<name>A0A9D2NHN9_9FIRM</name>
<protein>
    <submittedName>
        <fullName evidence="2">Lytic transglycosylase domain-containing protein</fullName>
    </submittedName>
</protein>
<reference evidence="2" key="2">
    <citation type="submission" date="2021-04" db="EMBL/GenBank/DDBJ databases">
        <authorList>
            <person name="Gilroy R."/>
        </authorList>
    </citation>
    <scope>NUCLEOTIDE SEQUENCE</scope>
    <source>
        <strain evidence="2">USAMLcec2-132</strain>
    </source>
</reference>
<sequence length="157" mass="17590">MRVKILLIIAVVLFCQAGAGIRVQAEECIVPDSILEISNEIGKEYNICPELLQSIAFQESRFQADAQNGGCTGLMQVNPAWHGDRMRELSVTDLYDPEQNMEVAADYLRELFERYEDVGTVLMVYHGEAGAVNKIEPSQYADEILERSAALERLHGK</sequence>
<comment type="caution">
    <text evidence="2">The sequence shown here is derived from an EMBL/GenBank/DDBJ whole genome shotgun (WGS) entry which is preliminary data.</text>
</comment>
<accession>A0A9D2NHN9</accession>
<dbReference type="EMBL" id="DWWS01000065">
    <property type="protein sequence ID" value="HJC25383.1"/>
    <property type="molecule type" value="Genomic_DNA"/>
</dbReference>
<dbReference type="Pfam" id="PF01464">
    <property type="entry name" value="SLT"/>
    <property type="match status" value="1"/>
</dbReference>
<organism evidence="2 3">
    <name type="scientific">Candidatus Eisenbergiella merdavium</name>
    <dbReference type="NCBI Taxonomy" id="2838551"/>
    <lineage>
        <taxon>Bacteria</taxon>
        <taxon>Bacillati</taxon>
        <taxon>Bacillota</taxon>
        <taxon>Clostridia</taxon>
        <taxon>Lachnospirales</taxon>
        <taxon>Lachnospiraceae</taxon>
        <taxon>Eisenbergiella</taxon>
    </lineage>
</organism>
<dbReference type="SUPFAM" id="SSF53955">
    <property type="entry name" value="Lysozyme-like"/>
    <property type="match status" value="1"/>
</dbReference>
<dbReference type="InterPro" id="IPR008258">
    <property type="entry name" value="Transglycosylase_SLT_dom_1"/>
</dbReference>
<proteinExistence type="predicted"/>
<feature type="domain" description="Transglycosylase SLT" evidence="1">
    <location>
        <begin position="38"/>
        <end position="143"/>
    </location>
</feature>
<dbReference type="PANTHER" id="PTHR37423">
    <property type="entry name" value="SOLUBLE LYTIC MUREIN TRANSGLYCOSYLASE-RELATED"/>
    <property type="match status" value="1"/>
</dbReference>
<evidence type="ECO:0000313" key="3">
    <source>
        <dbReference type="Proteomes" id="UP000823891"/>
    </source>
</evidence>
<dbReference type="PANTHER" id="PTHR37423:SF2">
    <property type="entry name" value="MEMBRANE-BOUND LYTIC MUREIN TRANSGLYCOSYLASE C"/>
    <property type="match status" value="1"/>
</dbReference>
<evidence type="ECO:0000259" key="1">
    <source>
        <dbReference type="Pfam" id="PF01464"/>
    </source>
</evidence>
<evidence type="ECO:0000313" key="2">
    <source>
        <dbReference type="EMBL" id="HJC25383.1"/>
    </source>
</evidence>
<dbReference type="Gene3D" id="1.10.530.10">
    <property type="match status" value="1"/>
</dbReference>
<dbReference type="InterPro" id="IPR023346">
    <property type="entry name" value="Lysozyme-like_dom_sf"/>
</dbReference>
<gene>
    <name evidence="2" type="ORF">H9761_17075</name>
</gene>
<dbReference type="AlphaFoldDB" id="A0A9D2NHN9"/>
<dbReference type="Proteomes" id="UP000823891">
    <property type="component" value="Unassembled WGS sequence"/>
</dbReference>